<comment type="caution">
    <text evidence="1">The sequence shown here is derived from an EMBL/GenBank/DDBJ whole genome shotgun (WGS) entry which is preliminary data.</text>
</comment>
<reference evidence="1 2" key="1">
    <citation type="submission" date="2020-10" db="EMBL/GenBank/DDBJ databases">
        <title>Connecting structure to function with the recovery of over 1000 high-quality activated sludge metagenome-assembled genomes encoding full-length rRNA genes using long-read sequencing.</title>
        <authorList>
            <person name="Singleton C.M."/>
            <person name="Petriglieri F."/>
            <person name="Kristensen J.M."/>
            <person name="Kirkegaard R.H."/>
            <person name="Michaelsen T.Y."/>
            <person name="Andersen M.H."/>
            <person name="Karst S.M."/>
            <person name="Dueholm M.S."/>
            <person name="Nielsen P.H."/>
            <person name="Albertsen M."/>
        </authorList>
    </citation>
    <scope>NUCLEOTIDE SEQUENCE [LARGE SCALE GENOMIC DNA]</scope>
    <source>
        <strain evidence="1">Ribe_18-Q3-R11-54_BAT3C.373</strain>
    </source>
</reference>
<dbReference type="Proteomes" id="UP000808349">
    <property type="component" value="Unassembled WGS sequence"/>
</dbReference>
<sequence length="127" mass="14064">MILFALFISSLISCHEDTLSTRFNYQTKQEWVVGADIDSVNKTMTVPANTRLNIEVTSESLCKSSGIEIIISNASTILFQKTVSVFPFSETITIDQAQDLNIQTKVKIVNTAIECIWLGNANVIVGY</sequence>
<accession>A0A9D7S8Y8</accession>
<protein>
    <submittedName>
        <fullName evidence="1">Uncharacterized protein</fullName>
    </submittedName>
</protein>
<proteinExistence type="predicted"/>
<dbReference type="EMBL" id="JADKFW010000004">
    <property type="protein sequence ID" value="MBK9716929.1"/>
    <property type="molecule type" value="Genomic_DNA"/>
</dbReference>
<organism evidence="1 2">
    <name type="scientific">Candidatus Defluviibacterium haderslevense</name>
    <dbReference type="NCBI Taxonomy" id="2981993"/>
    <lineage>
        <taxon>Bacteria</taxon>
        <taxon>Pseudomonadati</taxon>
        <taxon>Bacteroidota</taxon>
        <taxon>Saprospiria</taxon>
        <taxon>Saprospirales</taxon>
        <taxon>Saprospiraceae</taxon>
        <taxon>Candidatus Defluviibacterium</taxon>
    </lineage>
</organism>
<name>A0A9D7S8Y8_9BACT</name>
<evidence type="ECO:0000313" key="2">
    <source>
        <dbReference type="Proteomes" id="UP000808349"/>
    </source>
</evidence>
<evidence type="ECO:0000313" key="1">
    <source>
        <dbReference type="EMBL" id="MBK9716929.1"/>
    </source>
</evidence>
<dbReference type="AlphaFoldDB" id="A0A9D7S8Y8"/>
<gene>
    <name evidence="1" type="ORF">IPO85_05330</name>
</gene>